<protein>
    <submittedName>
        <fullName evidence="1">Uncharacterized protein</fullName>
    </submittedName>
</protein>
<dbReference type="AlphaFoldDB" id="A0A9W7CFM0"/>
<keyword evidence="2" id="KW-1185">Reference proteome</keyword>
<dbReference type="OrthoDB" id="10651398at2759"/>
<organism evidence="1 2">
    <name type="scientific">Triparma laevis f. longispina</name>
    <dbReference type="NCBI Taxonomy" id="1714387"/>
    <lineage>
        <taxon>Eukaryota</taxon>
        <taxon>Sar</taxon>
        <taxon>Stramenopiles</taxon>
        <taxon>Ochrophyta</taxon>
        <taxon>Bolidophyceae</taxon>
        <taxon>Parmales</taxon>
        <taxon>Triparmaceae</taxon>
        <taxon>Triparma</taxon>
    </lineage>
</organism>
<accession>A0A9W7CFM0</accession>
<comment type="caution">
    <text evidence="1">The sequence shown here is derived from an EMBL/GenBank/DDBJ whole genome shotgun (WGS) entry which is preliminary data.</text>
</comment>
<proteinExistence type="predicted"/>
<gene>
    <name evidence="1" type="ORF">TrLO_g11560</name>
</gene>
<sequence length="437" mass="48778">METTAASITYTRTINTICLEIHEDPDKVLESIIEDRVAARDKLNQKLLKEATSDNETIVHWTFVDQNKNISISLLLLLKVERDGAGKIRIAVESIEEEDLDTVCLQVPKPTTAKAFRLLLNGGSITLKSLPLGRTSFTFTAQADLREEEQFNAVDHAPSSRGAGLIENLKTGFGFKSASSRVSAGSRTAKRGDSIKVGELLCNVVGQFYVRFEKEAVRKKIDEEGRRTFIIAWAPMDTYAGTHHEVAGAENMVEPTTTGVHIIKEFAENTCEWTRVLQADLKFTSAMPVSVLELIAKIEMRKSNEEQEKFRRNGKEVDRERVAALAGEMRERRGKLSMADQKAVFKSCEELFGDGGEEGWKALESTSKDVEMSMKYFPSEKGERSVGTGKAVGVVDCSAEEVAAWVMDVCSNERMRISTEERNPARLELREKTRVNE</sequence>
<dbReference type="EMBL" id="BRXW01000115">
    <property type="protein sequence ID" value="GMI07788.1"/>
    <property type="molecule type" value="Genomic_DNA"/>
</dbReference>
<dbReference type="Proteomes" id="UP001165122">
    <property type="component" value="Unassembled WGS sequence"/>
</dbReference>
<name>A0A9W7CFM0_9STRA</name>
<evidence type="ECO:0000313" key="1">
    <source>
        <dbReference type="EMBL" id="GMI07788.1"/>
    </source>
</evidence>
<reference evidence="2" key="1">
    <citation type="journal article" date="2023" name="Commun. Biol.">
        <title>Genome analysis of Parmales, the sister group of diatoms, reveals the evolutionary specialization of diatoms from phago-mixotrophs to photoautotrophs.</title>
        <authorList>
            <person name="Ban H."/>
            <person name="Sato S."/>
            <person name="Yoshikawa S."/>
            <person name="Yamada K."/>
            <person name="Nakamura Y."/>
            <person name="Ichinomiya M."/>
            <person name="Sato N."/>
            <person name="Blanc-Mathieu R."/>
            <person name="Endo H."/>
            <person name="Kuwata A."/>
            <person name="Ogata H."/>
        </authorList>
    </citation>
    <scope>NUCLEOTIDE SEQUENCE [LARGE SCALE GENOMIC DNA]</scope>
    <source>
        <strain evidence="2">NIES 3700</strain>
    </source>
</reference>
<evidence type="ECO:0000313" key="2">
    <source>
        <dbReference type="Proteomes" id="UP001165122"/>
    </source>
</evidence>